<dbReference type="PANTHER" id="PTHR14196">
    <property type="entry name" value="ODD-SKIPPED - RELATED"/>
    <property type="match status" value="1"/>
</dbReference>
<keyword evidence="3 5" id="KW-0863">Zinc-finger</keyword>
<feature type="domain" description="C2H2-type" evidence="7">
    <location>
        <begin position="214"/>
        <end position="243"/>
    </location>
</feature>
<keyword evidence="2" id="KW-0677">Repeat</keyword>
<dbReference type="AlphaFoldDB" id="A0A1Y1Z663"/>
<evidence type="ECO:0000313" key="9">
    <source>
        <dbReference type="Proteomes" id="UP000193498"/>
    </source>
</evidence>
<dbReference type="PANTHER" id="PTHR14196:SF12">
    <property type="entry name" value="ZINC FINGER PROTEIN 208-LIKE"/>
    <property type="match status" value="1"/>
</dbReference>
<feature type="compositionally biased region" description="Acidic residues" evidence="6">
    <location>
        <begin position="92"/>
        <end position="104"/>
    </location>
</feature>
<dbReference type="InterPro" id="IPR013087">
    <property type="entry name" value="Znf_C2H2_type"/>
</dbReference>
<comment type="caution">
    <text evidence="8">The sequence shown here is derived from an EMBL/GenBank/DDBJ whole genome shotgun (WGS) entry which is preliminary data.</text>
</comment>
<evidence type="ECO:0000256" key="3">
    <source>
        <dbReference type="ARBA" id="ARBA00022771"/>
    </source>
</evidence>
<dbReference type="FunFam" id="3.30.160.60:FF:000446">
    <property type="entry name" value="Zinc finger protein"/>
    <property type="match status" value="1"/>
</dbReference>
<dbReference type="PROSITE" id="PS50157">
    <property type="entry name" value="ZINC_FINGER_C2H2_2"/>
    <property type="match status" value="2"/>
</dbReference>
<dbReference type="STRING" id="1314790.A0A1Y1Z663"/>
<feature type="region of interest" description="Disordered" evidence="6">
    <location>
        <begin position="86"/>
        <end position="109"/>
    </location>
</feature>
<protein>
    <recommendedName>
        <fullName evidence="7">C2H2-type domain-containing protein</fullName>
    </recommendedName>
</protein>
<dbReference type="PROSITE" id="PS00028">
    <property type="entry name" value="ZINC_FINGER_C2H2_1"/>
    <property type="match status" value="2"/>
</dbReference>
<name>A0A1Y1Z663_9FUNG</name>
<evidence type="ECO:0000256" key="6">
    <source>
        <dbReference type="SAM" id="MobiDB-lite"/>
    </source>
</evidence>
<dbReference type="Gene3D" id="3.30.160.60">
    <property type="entry name" value="Classic Zinc Finger"/>
    <property type="match status" value="2"/>
</dbReference>
<evidence type="ECO:0000256" key="5">
    <source>
        <dbReference type="PROSITE-ProRule" id="PRU00042"/>
    </source>
</evidence>
<dbReference type="EMBL" id="MCFE01000022">
    <property type="protein sequence ID" value="ORY05768.1"/>
    <property type="molecule type" value="Genomic_DNA"/>
</dbReference>
<evidence type="ECO:0000256" key="4">
    <source>
        <dbReference type="ARBA" id="ARBA00022833"/>
    </source>
</evidence>
<dbReference type="InterPro" id="IPR036236">
    <property type="entry name" value="Znf_C2H2_sf"/>
</dbReference>
<dbReference type="Pfam" id="PF00096">
    <property type="entry name" value="zf-C2H2"/>
    <property type="match status" value="1"/>
</dbReference>
<proteinExistence type="predicted"/>
<dbReference type="InterPro" id="IPR050717">
    <property type="entry name" value="C2H2-ZF_Transcription_Reg"/>
</dbReference>
<dbReference type="GO" id="GO:0005634">
    <property type="term" value="C:nucleus"/>
    <property type="evidence" value="ECO:0007669"/>
    <property type="project" value="TreeGrafter"/>
</dbReference>
<keyword evidence="1" id="KW-0479">Metal-binding</keyword>
<dbReference type="Pfam" id="PF13912">
    <property type="entry name" value="zf-C2H2_6"/>
    <property type="match status" value="1"/>
</dbReference>
<sequence length="264" mass="29917">MYTKHEASHGPLSDHLYFHSSLPKPNDRFEKAPPFLSTERISPSFGLARDGMGIIIHASKEASKNEAQRPSYDHGLRNMVAMGSSRAISVSDDSEESSSNEDDSPSPFDINFLLNPDPYQCPDVRRGKASRQSTIHTPATSLKPPSIKATATVAVTATATESCEFQKLKFVHFPNSLNPPVEDKGYRCDVCRREFQRPSTLRTHMYSHTGEKPFICTFEGCSKRFSVESNMRRHLRLHFASSRPAKHSRRRKTWVHTFTHHFNL</sequence>
<dbReference type="SMART" id="SM00355">
    <property type="entry name" value="ZnF_C2H2"/>
    <property type="match status" value="2"/>
</dbReference>
<evidence type="ECO:0000256" key="1">
    <source>
        <dbReference type="ARBA" id="ARBA00022723"/>
    </source>
</evidence>
<feature type="domain" description="C2H2-type" evidence="7">
    <location>
        <begin position="186"/>
        <end position="213"/>
    </location>
</feature>
<dbReference type="OrthoDB" id="6077919at2759"/>
<evidence type="ECO:0000259" key="7">
    <source>
        <dbReference type="PROSITE" id="PS50157"/>
    </source>
</evidence>
<accession>A0A1Y1Z663</accession>
<dbReference type="GO" id="GO:0000981">
    <property type="term" value="F:DNA-binding transcription factor activity, RNA polymerase II-specific"/>
    <property type="evidence" value="ECO:0007669"/>
    <property type="project" value="TreeGrafter"/>
</dbReference>
<dbReference type="InParanoid" id="A0A1Y1Z663"/>
<reference evidence="8 9" key="1">
    <citation type="submission" date="2016-07" db="EMBL/GenBank/DDBJ databases">
        <title>Pervasive Adenine N6-methylation of Active Genes in Fungi.</title>
        <authorList>
            <consortium name="DOE Joint Genome Institute"/>
            <person name="Mondo S.J."/>
            <person name="Dannebaum R.O."/>
            <person name="Kuo R.C."/>
            <person name="Labutti K."/>
            <person name="Haridas S."/>
            <person name="Kuo A."/>
            <person name="Salamov A."/>
            <person name="Ahrendt S.R."/>
            <person name="Lipzen A."/>
            <person name="Sullivan W."/>
            <person name="Andreopoulos W.B."/>
            <person name="Clum A."/>
            <person name="Lindquist E."/>
            <person name="Daum C."/>
            <person name="Ramamoorthy G.K."/>
            <person name="Gryganskyi A."/>
            <person name="Culley D."/>
            <person name="Magnuson J.K."/>
            <person name="James T.Y."/>
            <person name="O'Malley M.A."/>
            <person name="Stajich J.E."/>
            <person name="Spatafora J.W."/>
            <person name="Visel A."/>
            <person name="Grigoriev I.V."/>
        </authorList>
    </citation>
    <scope>NUCLEOTIDE SEQUENCE [LARGE SCALE GENOMIC DNA]</scope>
    <source>
        <strain evidence="8 9">CBS 931.73</strain>
    </source>
</reference>
<dbReference type="GO" id="GO:0008270">
    <property type="term" value="F:zinc ion binding"/>
    <property type="evidence" value="ECO:0007669"/>
    <property type="project" value="UniProtKB-KW"/>
</dbReference>
<evidence type="ECO:0000313" key="8">
    <source>
        <dbReference type="EMBL" id="ORY05768.1"/>
    </source>
</evidence>
<dbReference type="GO" id="GO:0000977">
    <property type="term" value="F:RNA polymerase II transcription regulatory region sequence-specific DNA binding"/>
    <property type="evidence" value="ECO:0007669"/>
    <property type="project" value="TreeGrafter"/>
</dbReference>
<keyword evidence="4" id="KW-0862">Zinc</keyword>
<dbReference type="SUPFAM" id="SSF57667">
    <property type="entry name" value="beta-beta-alpha zinc fingers"/>
    <property type="match status" value="1"/>
</dbReference>
<dbReference type="Proteomes" id="UP000193498">
    <property type="component" value="Unassembled WGS sequence"/>
</dbReference>
<gene>
    <name evidence="8" type="ORF">K493DRAFT_310853</name>
</gene>
<evidence type="ECO:0000256" key="2">
    <source>
        <dbReference type="ARBA" id="ARBA00022737"/>
    </source>
</evidence>
<keyword evidence="9" id="KW-1185">Reference proteome</keyword>
<organism evidence="8 9">
    <name type="scientific">Basidiobolus meristosporus CBS 931.73</name>
    <dbReference type="NCBI Taxonomy" id="1314790"/>
    <lineage>
        <taxon>Eukaryota</taxon>
        <taxon>Fungi</taxon>
        <taxon>Fungi incertae sedis</taxon>
        <taxon>Zoopagomycota</taxon>
        <taxon>Entomophthoromycotina</taxon>
        <taxon>Basidiobolomycetes</taxon>
        <taxon>Basidiobolales</taxon>
        <taxon>Basidiobolaceae</taxon>
        <taxon>Basidiobolus</taxon>
    </lineage>
</organism>